<dbReference type="Proteomes" id="UP000061660">
    <property type="component" value="Chromosome"/>
</dbReference>
<dbReference type="Pfam" id="PF06182">
    <property type="entry name" value="ABC2_membrane_6"/>
    <property type="match status" value="1"/>
</dbReference>
<keyword evidence="2" id="KW-1185">Reference proteome</keyword>
<dbReference type="InterPro" id="IPR010390">
    <property type="entry name" value="ABC-2_transporter-like"/>
</dbReference>
<reference evidence="1 2" key="2">
    <citation type="journal article" date="2016" name="Genome Announc.">
        <title>Complete Genome Sequences of Two Interactive Moderate Thermophiles, Paenibacillus napthalenovorans 32O-Y and Paenibacillus sp. 32O-W.</title>
        <authorList>
            <person name="Butler R.R.III."/>
            <person name="Wang J."/>
            <person name="Stark B.C."/>
            <person name="Pombert J.F."/>
        </authorList>
    </citation>
    <scope>NUCLEOTIDE SEQUENCE [LARGE SCALE GENOMIC DNA]</scope>
    <source>
        <strain evidence="1 2">32O-Y</strain>
    </source>
</reference>
<dbReference type="PANTHER" id="PTHR36832">
    <property type="entry name" value="SLR1174 PROTEIN-RELATED"/>
    <property type="match status" value="1"/>
</dbReference>
<gene>
    <name evidence="1" type="ORF">IJ22_05930</name>
</gene>
<dbReference type="EMBL" id="CP013652">
    <property type="protein sequence ID" value="ALS20980.1"/>
    <property type="molecule type" value="Genomic_DNA"/>
</dbReference>
<name>A0A0U2VXF1_9BACL</name>
<evidence type="ECO:0000313" key="2">
    <source>
        <dbReference type="Proteomes" id="UP000061660"/>
    </source>
</evidence>
<dbReference type="PANTHER" id="PTHR36832:SF2">
    <property type="entry name" value="INTEGRAL MEMBRANE PROTEIN"/>
    <property type="match status" value="1"/>
</dbReference>
<dbReference type="STRING" id="162209.IJ22_05930"/>
<dbReference type="KEGG" id="pnp:IJ22_05930"/>
<reference evidence="2" key="1">
    <citation type="submission" date="2015-12" db="EMBL/GenBank/DDBJ databases">
        <title>Complete genome sequences of two moderately thermophilic Paenibacillus species.</title>
        <authorList>
            <person name="Butler R.III."/>
            <person name="Wang J."/>
            <person name="Stark B.C."/>
            <person name="Pombert J.-F."/>
        </authorList>
    </citation>
    <scope>NUCLEOTIDE SEQUENCE [LARGE SCALE GENOMIC DNA]</scope>
    <source>
        <strain evidence="2">32O-Y</strain>
    </source>
</reference>
<dbReference type="RefSeq" id="WP_062407102.1">
    <property type="nucleotide sequence ID" value="NZ_BJCS01000002.1"/>
</dbReference>
<accession>A0A0U2VXF1</accession>
<dbReference type="OrthoDB" id="2959485at2"/>
<sequence length="258" mass="29092">MLFPVLVKKAFSRNLQYRSSHAINTVASAMFGLIYVSIWKGIGEPAGMNGYSLQNVIHYVAFNQAVLWITLFITNGLGIERSVRSGHIALDLMRPVHLFYQLMGREWGQIGYQLIYKTVPIYFIYIWTIGLPVPTDAATWIFTLTSLASASYMNICINYLIGVTALWTTESNWLYWVHFSVSSVLSGFLVPIEWLPDWLSRISAWTPYPYMQHVPSKIYLGLAPPSTMCGGFLWCALLTALCLAATAFVRRKVEVQGG</sequence>
<evidence type="ECO:0000313" key="1">
    <source>
        <dbReference type="EMBL" id="ALS20980.1"/>
    </source>
</evidence>
<proteinExistence type="predicted"/>
<protein>
    <submittedName>
        <fullName evidence="1">ABC-2 family transporter</fullName>
    </submittedName>
</protein>
<organism evidence="1 2">
    <name type="scientific">Paenibacillus naphthalenovorans</name>
    <dbReference type="NCBI Taxonomy" id="162209"/>
    <lineage>
        <taxon>Bacteria</taxon>
        <taxon>Bacillati</taxon>
        <taxon>Bacillota</taxon>
        <taxon>Bacilli</taxon>
        <taxon>Bacillales</taxon>
        <taxon>Paenibacillaceae</taxon>
        <taxon>Paenibacillus</taxon>
    </lineage>
</organism>
<dbReference type="PATRIC" id="fig|162209.4.peg.627"/>
<dbReference type="AlphaFoldDB" id="A0A0U2VXF1"/>